<dbReference type="Pfam" id="PF05719">
    <property type="entry name" value="GPP34"/>
    <property type="match status" value="1"/>
</dbReference>
<dbReference type="RefSeq" id="WP_158040705.1">
    <property type="nucleotide sequence ID" value="NZ_JACCFV010000001.1"/>
</dbReference>
<keyword evidence="6" id="KW-1185">Reference proteome</keyword>
<dbReference type="Proteomes" id="UP000467240">
    <property type="component" value="Unassembled WGS sequence"/>
</dbReference>
<keyword evidence="3" id="KW-0446">Lipid-binding</keyword>
<keyword evidence="4" id="KW-0472">Membrane</keyword>
<dbReference type="OrthoDB" id="4321663at2"/>
<accession>A0A7J5BQW2</accession>
<organism evidence="5 6">
    <name type="scientific">Pseudoclavibacter chungangensis</name>
    <dbReference type="NCBI Taxonomy" id="587635"/>
    <lineage>
        <taxon>Bacteria</taxon>
        <taxon>Bacillati</taxon>
        <taxon>Actinomycetota</taxon>
        <taxon>Actinomycetes</taxon>
        <taxon>Micrococcales</taxon>
        <taxon>Microbacteriaceae</taxon>
        <taxon>Pseudoclavibacter</taxon>
    </lineage>
</organism>
<evidence type="ECO:0000313" key="5">
    <source>
        <dbReference type="EMBL" id="KAB1656691.1"/>
    </source>
</evidence>
<keyword evidence="2" id="KW-0333">Golgi apparatus</keyword>
<comment type="subcellular location">
    <subcellularLocation>
        <location evidence="1">Golgi apparatus membrane</location>
        <topology evidence="1">Peripheral membrane protein</topology>
        <orientation evidence="1">Cytoplasmic side</orientation>
    </subcellularLocation>
</comment>
<name>A0A7J5BQW2_9MICO</name>
<dbReference type="AlphaFoldDB" id="A0A7J5BQW2"/>
<reference evidence="5 6" key="1">
    <citation type="submission" date="2019-09" db="EMBL/GenBank/DDBJ databases">
        <title>Phylogeny of genus Pseudoclavibacter and closely related genus.</title>
        <authorList>
            <person name="Li Y."/>
        </authorList>
    </citation>
    <scope>NUCLEOTIDE SEQUENCE [LARGE SCALE GENOMIC DNA]</scope>
    <source>
        <strain evidence="5 6">DSM 23821</strain>
    </source>
</reference>
<dbReference type="GO" id="GO:0005737">
    <property type="term" value="C:cytoplasm"/>
    <property type="evidence" value="ECO:0007669"/>
    <property type="project" value="UniProtKB-ARBA"/>
</dbReference>
<gene>
    <name evidence="5" type="ORF">F8O01_09900</name>
</gene>
<sequence length="236" mass="24448">MTPESPDPTRTDGSAPLLAEDLLLVLVDPRSGAIASEGTLFYLLGGAVLTELALDGHVTTEERDALRGPLVTAAPDVPPPGDPLLVQILAEHLAKPSGAQTFVAAAGPVLRRTLLDRLVARGDVEREQRRVLGLIPSTTLVVQSPGRRDDLVSQIRAALVDGATPNVRTTALIALLSGSGTLVSLHREVPWTSPVIARAAELARGDLGAQAAGEAVSRTTNAIITAVTVAATLPGR</sequence>
<evidence type="ECO:0000313" key="6">
    <source>
        <dbReference type="Proteomes" id="UP000467240"/>
    </source>
</evidence>
<evidence type="ECO:0000256" key="4">
    <source>
        <dbReference type="ARBA" id="ARBA00023136"/>
    </source>
</evidence>
<evidence type="ECO:0000256" key="3">
    <source>
        <dbReference type="ARBA" id="ARBA00023121"/>
    </source>
</evidence>
<evidence type="ECO:0000256" key="1">
    <source>
        <dbReference type="ARBA" id="ARBA00004255"/>
    </source>
</evidence>
<protein>
    <submittedName>
        <fullName evidence="5">GPP34 family phosphoprotein</fullName>
    </submittedName>
</protein>
<dbReference type="InterPro" id="IPR038261">
    <property type="entry name" value="GPP34-like_sf"/>
</dbReference>
<evidence type="ECO:0000256" key="2">
    <source>
        <dbReference type="ARBA" id="ARBA00023034"/>
    </source>
</evidence>
<dbReference type="EMBL" id="WBJZ01000011">
    <property type="protein sequence ID" value="KAB1656691.1"/>
    <property type="molecule type" value="Genomic_DNA"/>
</dbReference>
<dbReference type="InterPro" id="IPR008628">
    <property type="entry name" value="GPP34-like"/>
</dbReference>
<comment type="caution">
    <text evidence="5">The sequence shown here is derived from an EMBL/GenBank/DDBJ whole genome shotgun (WGS) entry which is preliminary data.</text>
</comment>
<dbReference type="GO" id="GO:0070273">
    <property type="term" value="F:phosphatidylinositol-4-phosphate binding"/>
    <property type="evidence" value="ECO:0007669"/>
    <property type="project" value="InterPro"/>
</dbReference>
<dbReference type="GO" id="GO:0012505">
    <property type="term" value="C:endomembrane system"/>
    <property type="evidence" value="ECO:0007669"/>
    <property type="project" value="UniProtKB-ARBA"/>
</dbReference>
<dbReference type="Gene3D" id="1.10.3630.10">
    <property type="entry name" value="yeast vps74-n-term truncation variant domain like"/>
    <property type="match status" value="1"/>
</dbReference>
<proteinExistence type="predicted"/>